<dbReference type="GO" id="GO:0003824">
    <property type="term" value="F:catalytic activity"/>
    <property type="evidence" value="ECO:0007669"/>
    <property type="project" value="InterPro"/>
</dbReference>
<accession>A0A8X7S1W9</accession>
<dbReference type="EMBL" id="JAAMPC010000008">
    <property type="protein sequence ID" value="KAG2298297.1"/>
    <property type="molecule type" value="Genomic_DNA"/>
</dbReference>
<feature type="domain" description="Rhodanese" evidence="1">
    <location>
        <begin position="31"/>
        <end position="71"/>
    </location>
</feature>
<dbReference type="PANTHER" id="PTHR44542">
    <property type="entry name" value="THIOSULFATE SULFURTRANSFERASE 18"/>
    <property type="match status" value="1"/>
</dbReference>
<evidence type="ECO:0000313" key="3">
    <source>
        <dbReference type="Proteomes" id="UP000886595"/>
    </source>
</evidence>
<dbReference type="Gene3D" id="3.40.250.10">
    <property type="entry name" value="Rhodanese-like domain"/>
    <property type="match status" value="1"/>
</dbReference>
<proteinExistence type="predicted"/>
<dbReference type="PANTHER" id="PTHR44542:SF23">
    <property type="entry name" value="RHODANESE-LIKE DOMAIN-CONTAINING PROTEIN 17"/>
    <property type="match status" value="1"/>
</dbReference>
<dbReference type="CDD" id="cd00158">
    <property type="entry name" value="RHOD"/>
    <property type="match status" value="1"/>
</dbReference>
<reference evidence="2 3" key="1">
    <citation type="submission" date="2020-02" db="EMBL/GenBank/DDBJ databases">
        <authorList>
            <person name="Ma Q."/>
            <person name="Huang Y."/>
            <person name="Song X."/>
            <person name="Pei D."/>
        </authorList>
    </citation>
    <scope>NUCLEOTIDE SEQUENCE [LARGE SCALE GENOMIC DNA]</scope>
    <source>
        <strain evidence="2">Sxm20200214</strain>
        <tissue evidence="2">Leaf</tissue>
    </source>
</reference>
<organism evidence="2 3">
    <name type="scientific">Brassica carinata</name>
    <name type="common">Ethiopian mustard</name>
    <name type="synonym">Abyssinian cabbage</name>
    <dbReference type="NCBI Taxonomy" id="52824"/>
    <lineage>
        <taxon>Eukaryota</taxon>
        <taxon>Viridiplantae</taxon>
        <taxon>Streptophyta</taxon>
        <taxon>Embryophyta</taxon>
        <taxon>Tracheophyta</taxon>
        <taxon>Spermatophyta</taxon>
        <taxon>Magnoliopsida</taxon>
        <taxon>eudicotyledons</taxon>
        <taxon>Gunneridae</taxon>
        <taxon>Pentapetalae</taxon>
        <taxon>rosids</taxon>
        <taxon>malvids</taxon>
        <taxon>Brassicales</taxon>
        <taxon>Brassicaceae</taxon>
        <taxon>Brassiceae</taxon>
        <taxon>Brassica</taxon>
    </lineage>
</organism>
<dbReference type="AlphaFoldDB" id="A0A8X7S1W9"/>
<evidence type="ECO:0000259" key="1">
    <source>
        <dbReference type="PROSITE" id="PS50206"/>
    </source>
</evidence>
<protein>
    <recommendedName>
        <fullName evidence="1">Rhodanese domain-containing protein</fullName>
    </recommendedName>
</protein>
<keyword evidence="3" id="KW-1185">Reference proteome</keyword>
<dbReference type="InterPro" id="IPR001763">
    <property type="entry name" value="Rhodanese-like_dom"/>
</dbReference>
<evidence type="ECO:0000313" key="2">
    <source>
        <dbReference type="EMBL" id="KAG2298297.1"/>
    </source>
</evidence>
<dbReference type="InterPro" id="IPR044684">
    <property type="entry name" value="STR17/STR18/HARC1-like"/>
</dbReference>
<name>A0A8X7S1W9_BRACI</name>
<dbReference type="OrthoDB" id="566238at2759"/>
<dbReference type="InterPro" id="IPR036873">
    <property type="entry name" value="Rhodanese-like_dom_sf"/>
</dbReference>
<dbReference type="SUPFAM" id="SSF52821">
    <property type="entry name" value="Rhodanese/Cell cycle control phosphatase"/>
    <property type="match status" value="1"/>
</dbReference>
<gene>
    <name evidence="2" type="ORF">Bca52824_034769</name>
</gene>
<comment type="caution">
    <text evidence="2">The sequence shown here is derived from an EMBL/GenBank/DDBJ whole genome shotgun (WGS) entry which is preliminary data.</text>
</comment>
<dbReference type="PROSITE" id="PS50206">
    <property type="entry name" value="RHODANESE_3"/>
    <property type="match status" value="1"/>
</dbReference>
<dbReference type="Proteomes" id="UP000886595">
    <property type="component" value="Unassembled WGS sequence"/>
</dbReference>
<sequence length="78" mass="8860">MSELLTNSRKAMLIQRKSSMFPTGSILHKGCKSGVRSLYATRVLVSSGFKSVRNMDGGYIAWMEKRFPVKVELKYDEL</sequence>